<sequence length="74" mass="8595">MLPENSKIEKSTRHVVKLFASTDLERTKERYTRLKINRNRASTSRTAKRFKEGDTRIEILREPSSTSKLAVTSE</sequence>
<gene>
    <name evidence="1" type="ORF">NPIL_490931</name>
</gene>
<reference evidence="1" key="1">
    <citation type="submission" date="2020-08" db="EMBL/GenBank/DDBJ databases">
        <title>Multicomponent nature underlies the extraordinary mechanical properties of spider dragline silk.</title>
        <authorList>
            <person name="Kono N."/>
            <person name="Nakamura H."/>
            <person name="Mori M."/>
            <person name="Yoshida Y."/>
            <person name="Ohtoshi R."/>
            <person name="Malay A.D."/>
            <person name="Moran D.A.P."/>
            <person name="Tomita M."/>
            <person name="Numata K."/>
            <person name="Arakawa K."/>
        </authorList>
    </citation>
    <scope>NUCLEOTIDE SEQUENCE</scope>
</reference>
<protein>
    <submittedName>
        <fullName evidence="1">Uncharacterized protein</fullName>
    </submittedName>
</protein>
<evidence type="ECO:0000313" key="2">
    <source>
        <dbReference type="Proteomes" id="UP000887013"/>
    </source>
</evidence>
<dbReference type="Proteomes" id="UP000887013">
    <property type="component" value="Unassembled WGS sequence"/>
</dbReference>
<name>A0A8X6R1K3_NEPPI</name>
<accession>A0A8X6R1K3</accession>
<dbReference type="EMBL" id="BMAW01037518">
    <property type="protein sequence ID" value="GFU48848.1"/>
    <property type="molecule type" value="Genomic_DNA"/>
</dbReference>
<dbReference type="AlphaFoldDB" id="A0A8X6R1K3"/>
<keyword evidence="2" id="KW-1185">Reference proteome</keyword>
<evidence type="ECO:0000313" key="1">
    <source>
        <dbReference type="EMBL" id="GFU48848.1"/>
    </source>
</evidence>
<proteinExistence type="predicted"/>
<organism evidence="1 2">
    <name type="scientific">Nephila pilipes</name>
    <name type="common">Giant wood spider</name>
    <name type="synonym">Nephila maculata</name>
    <dbReference type="NCBI Taxonomy" id="299642"/>
    <lineage>
        <taxon>Eukaryota</taxon>
        <taxon>Metazoa</taxon>
        <taxon>Ecdysozoa</taxon>
        <taxon>Arthropoda</taxon>
        <taxon>Chelicerata</taxon>
        <taxon>Arachnida</taxon>
        <taxon>Araneae</taxon>
        <taxon>Araneomorphae</taxon>
        <taxon>Entelegynae</taxon>
        <taxon>Araneoidea</taxon>
        <taxon>Nephilidae</taxon>
        <taxon>Nephila</taxon>
    </lineage>
</organism>
<comment type="caution">
    <text evidence="1">The sequence shown here is derived from an EMBL/GenBank/DDBJ whole genome shotgun (WGS) entry which is preliminary data.</text>
</comment>